<gene>
    <name evidence="2" type="ORF">HMPREF9970_1061</name>
</gene>
<dbReference type="Proteomes" id="UP000005039">
    <property type="component" value="Unassembled WGS sequence"/>
</dbReference>
<evidence type="ECO:0000313" key="2">
    <source>
        <dbReference type="EMBL" id="EIC96183.1"/>
    </source>
</evidence>
<evidence type="ECO:0000259" key="1">
    <source>
        <dbReference type="Pfam" id="PF13280"/>
    </source>
</evidence>
<comment type="caution">
    <text evidence="2">The sequence shown here is derived from an EMBL/GenBank/DDBJ whole genome shotgun (WGS) entry which is preliminary data.</text>
</comment>
<keyword evidence="3" id="KW-1185">Reference proteome</keyword>
<protein>
    <submittedName>
        <fullName evidence="2">WYL domain protein</fullName>
    </submittedName>
</protein>
<dbReference type="Pfam" id="PF13280">
    <property type="entry name" value="WYL"/>
    <property type="match status" value="1"/>
</dbReference>
<name>I0R925_9FIRM</name>
<reference evidence="2 3" key="1">
    <citation type="submission" date="2012-03" db="EMBL/GenBank/DDBJ databases">
        <authorList>
            <person name="Durkin A.S."/>
            <person name="McCorrison J."/>
            <person name="Torralba M."/>
            <person name="Gillis M."/>
            <person name="Methe B."/>
            <person name="Sutton G."/>
            <person name="Nelson K.E."/>
        </authorList>
    </citation>
    <scope>NUCLEOTIDE SEQUENCE [LARGE SCALE GENOMIC DNA]</scope>
    <source>
        <strain evidence="2 3">F0468</strain>
    </source>
</reference>
<dbReference type="PANTHER" id="PTHR34580">
    <property type="match status" value="1"/>
</dbReference>
<proteinExistence type="predicted"/>
<dbReference type="InterPro" id="IPR026881">
    <property type="entry name" value="WYL_dom"/>
</dbReference>
<dbReference type="AlphaFoldDB" id="I0R925"/>
<dbReference type="EMBL" id="AJGH01000054">
    <property type="protein sequence ID" value="EIC96183.1"/>
    <property type="molecule type" value="Genomic_DNA"/>
</dbReference>
<organism evidence="2 3">
    <name type="scientific">Lachnoanaerobaculum saburreum F0468</name>
    <dbReference type="NCBI Taxonomy" id="1095750"/>
    <lineage>
        <taxon>Bacteria</taxon>
        <taxon>Bacillati</taxon>
        <taxon>Bacillota</taxon>
        <taxon>Clostridia</taxon>
        <taxon>Lachnospirales</taxon>
        <taxon>Lachnospiraceae</taxon>
        <taxon>Lachnoanaerobaculum</taxon>
    </lineage>
</organism>
<evidence type="ECO:0000313" key="3">
    <source>
        <dbReference type="Proteomes" id="UP000005039"/>
    </source>
</evidence>
<dbReference type="eggNOG" id="COG2378">
    <property type="taxonomic scope" value="Bacteria"/>
</dbReference>
<feature type="domain" description="WYL" evidence="1">
    <location>
        <begin position="151"/>
        <end position="229"/>
    </location>
</feature>
<dbReference type="OrthoDB" id="86031at2"/>
<sequence length="317" mass="37306">MKECKFDKVSRVLEIYSKLTNGETVRKNEEAINYGVDERTIQRDIEGIRNFFHSDVATYGTTSSIVYDRKDGGYKIETKKNICLTNSETLAVCKILLDSRAFPKDEMQGILEKLIACCVPKENKSLVNELIGNELFHYMELRHGKHFLDTLWDIGQAIKRNKLVEISYKRTKDKKVVKRKIQPVGIIFSEYYFYITAFIDDKELRESHDIQNNPYPTIYRIDRIKDYKVLNECFKIPYKDRFEEGEFRKRIQFMYGGRLERIRFEYSGYDVDAILDRLPTAKIESEKDGKYIIKAEVFGNGIDMWLRSQGENVKIIL</sequence>
<dbReference type="PANTHER" id="PTHR34580:SF1">
    <property type="entry name" value="PROTEIN PAFC"/>
    <property type="match status" value="1"/>
</dbReference>
<dbReference type="RefSeq" id="WP_008753677.1">
    <property type="nucleotide sequence ID" value="NZ_AJGH01000054.1"/>
</dbReference>
<dbReference type="PROSITE" id="PS52050">
    <property type="entry name" value="WYL"/>
    <property type="match status" value="1"/>
</dbReference>
<dbReference type="InterPro" id="IPR051534">
    <property type="entry name" value="CBASS_pafABC_assoc_protein"/>
</dbReference>
<dbReference type="PATRIC" id="fig|1095750.3.peg.1063"/>
<accession>I0R925</accession>